<dbReference type="EMBL" id="JAAWWB010000009">
    <property type="protein sequence ID" value="KAG6776031.1"/>
    <property type="molecule type" value="Genomic_DNA"/>
</dbReference>
<dbReference type="PANTHER" id="PTHR33155:SF17">
    <property type="entry name" value="F2E2.18-RELATED"/>
    <property type="match status" value="1"/>
</dbReference>
<keyword evidence="5" id="KW-1185">Reference proteome</keyword>
<gene>
    <name evidence="4" type="ORF">POTOM_019534</name>
</gene>
<dbReference type="Proteomes" id="UP000886885">
    <property type="component" value="Chromosome 5A"/>
</dbReference>
<dbReference type="InterPro" id="IPR046431">
    <property type="entry name" value="FAF_dom"/>
</dbReference>
<sequence length="395" mass="45183">MKSQNQETTSQTHNSLQQSLLALRLETPEKEKFINSCDSLSSSNSMTYSVSSPSSSTHNDEYIGIESCLDLENNEDIFASSSKKEETNYGRCNREKRDQRWAKKKEFPPPITLLARTENLPSHMPWVLKRYYTSDGRLILREEKVRHHEYFRAHRCNGRLTLHLVPLDDEVSALPFVFNHERRHGIENDLECNDIEEDEQVLEQEHEEEQEENESLVEESTDVGVNGNDGENDYCVKNVDSDETLVEEEEEEEVVHDDKRVPSVDSSGCAGKCLNYSSVRTSSTCIFGVPVPAKWQYKYEVLWGCVLGSIMECRNDHAPQKMPREESIELWWWCYSDEMQSGSGCIKYTGPISEILVLIESNLSKTSSKPVHNTLAAAVVDDGMTGKEFDFEIIM</sequence>
<organism evidence="4 5">
    <name type="scientific">Populus tomentosa</name>
    <name type="common">Chinese white poplar</name>
    <dbReference type="NCBI Taxonomy" id="118781"/>
    <lineage>
        <taxon>Eukaryota</taxon>
        <taxon>Viridiplantae</taxon>
        <taxon>Streptophyta</taxon>
        <taxon>Embryophyta</taxon>
        <taxon>Tracheophyta</taxon>
        <taxon>Spermatophyta</taxon>
        <taxon>Magnoliopsida</taxon>
        <taxon>eudicotyledons</taxon>
        <taxon>Gunneridae</taxon>
        <taxon>Pentapetalae</taxon>
        <taxon>rosids</taxon>
        <taxon>fabids</taxon>
        <taxon>Malpighiales</taxon>
        <taxon>Salicaceae</taxon>
        <taxon>Saliceae</taxon>
        <taxon>Populus</taxon>
    </lineage>
</organism>
<feature type="compositionally biased region" description="Acidic residues" evidence="2">
    <location>
        <begin position="201"/>
        <end position="221"/>
    </location>
</feature>
<evidence type="ECO:0000313" key="5">
    <source>
        <dbReference type="Proteomes" id="UP000886885"/>
    </source>
</evidence>
<evidence type="ECO:0000256" key="1">
    <source>
        <dbReference type="ARBA" id="ARBA00008690"/>
    </source>
</evidence>
<name>A0A8X8CU97_POPTO</name>
<evidence type="ECO:0000313" key="4">
    <source>
        <dbReference type="EMBL" id="KAG6776031.1"/>
    </source>
</evidence>
<comment type="similarity">
    <text evidence="1">Belongs to the fantastic four family.</text>
</comment>
<feature type="domain" description="FAF" evidence="3">
    <location>
        <begin position="106"/>
        <end position="164"/>
    </location>
</feature>
<dbReference type="PANTHER" id="PTHR33155">
    <property type="entry name" value="FANTASTIC FOUR-LIKE PROTEIN (DUF3049)"/>
    <property type="match status" value="1"/>
</dbReference>
<evidence type="ECO:0000256" key="2">
    <source>
        <dbReference type="SAM" id="MobiDB-lite"/>
    </source>
</evidence>
<dbReference type="AlphaFoldDB" id="A0A8X8CU97"/>
<feature type="compositionally biased region" description="Low complexity" evidence="2">
    <location>
        <begin position="39"/>
        <end position="56"/>
    </location>
</feature>
<accession>A0A8X8CU97</accession>
<dbReference type="InterPro" id="IPR021410">
    <property type="entry name" value="FAF"/>
</dbReference>
<comment type="caution">
    <text evidence="4">The sequence shown here is derived from an EMBL/GenBank/DDBJ whole genome shotgun (WGS) entry which is preliminary data.</text>
</comment>
<dbReference type="Pfam" id="PF11250">
    <property type="entry name" value="FAF"/>
    <property type="match status" value="1"/>
</dbReference>
<proteinExistence type="inferred from homology"/>
<feature type="region of interest" description="Disordered" evidence="2">
    <location>
        <begin position="39"/>
        <end position="58"/>
    </location>
</feature>
<evidence type="ECO:0000259" key="3">
    <source>
        <dbReference type="Pfam" id="PF11250"/>
    </source>
</evidence>
<reference evidence="4" key="1">
    <citation type="journal article" date="2020" name="bioRxiv">
        <title>Hybrid origin of Populus tomentosa Carr. identified through genome sequencing and phylogenomic analysis.</title>
        <authorList>
            <person name="An X."/>
            <person name="Gao K."/>
            <person name="Chen Z."/>
            <person name="Li J."/>
            <person name="Yang X."/>
            <person name="Yang X."/>
            <person name="Zhou J."/>
            <person name="Guo T."/>
            <person name="Zhao T."/>
            <person name="Huang S."/>
            <person name="Miao D."/>
            <person name="Khan W.U."/>
            <person name="Rao P."/>
            <person name="Ye M."/>
            <person name="Lei B."/>
            <person name="Liao W."/>
            <person name="Wang J."/>
            <person name="Ji L."/>
            <person name="Li Y."/>
            <person name="Guo B."/>
            <person name="Mustafa N.S."/>
            <person name="Li S."/>
            <person name="Yun Q."/>
            <person name="Keller S.R."/>
            <person name="Mao J."/>
            <person name="Zhang R."/>
            <person name="Strauss S.H."/>
        </authorList>
    </citation>
    <scope>NUCLEOTIDE SEQUENCE</scope>
    <source>
        <strain evidence="4">GM15</strain>
        <tissue evidence="4">Leaf</tissue>
    </source>
</reference>
<feature type="region of interest" description="Disordered" evidence="2">
    <location>
        <begin position="201"/>
        <end position="234"/>
    </location>
</feature>
<protein>
    <recommendedName>
        <fullName evidence="3">FAF domain-containing protein</fullName>
    </recommendedName>
</protein>
<dbReference type="OrthoDB" id="1928183at2759"/>